<keyword evidence="10" id="KW-1185">Reference proteome</keyword>
<dbReference type="OrthoDB" id="329139at2759"/>
<comment type="similarity">
    <text evidence="2 8">Belongs to the CGI121/TPRKB family.</text>
</comment>
<keyword evidence="6 8" id="KW-0539">Nucleus</keyword>
<dbReference type="SUPFAM" id="SSF143870">
    <property type="entry name" value="PF0523-like"/>
    <property type="match status" value="1"/>
</dbReference>
<evidence type="ECO:0000256" key="5">
    <source>
        <dbReference type="ARBA" id="ARBA00022694"/>
    </source>
</evidence>
<dbReference type="GO" id="GO:0002949">
    <property type="term" value="P:tRNA threonylcarbamoyladenosine modification"/>
    <property type="evidence" value="ECO:0007669"/>
    <property type="project" value="TreeGrafter"/>
</dbReference>
<dbReference type="InterPro" id="IPR036504">
    <property type="entry name" value="CGI121/TPRKB_sf"/>
</dbReference>
<evidence type="ECO:0000256" key="2">
    <source>
        <dbReference type="ARBA" id="ARBA00005546"/>
    </source>
</evidence>
<dbReference type="Gene3D" id="3.30.2380.10">
    <property type="entry name" value="CGI121/TPRKB"/>
    <property type="match status" value="1"/>
</dbReference>
<comment type="subcellular location">
    <subcellularLocation>
        <location evidence="1">Nucleus</location>
    </subcellularLocation>
</comment>
<comment type="function">
    <text evidence="7">Component of the EKC/KEOPS complex that is required for the formation of a threonylcarbamoyl group on adenosine at position 37 (t(6)A37) in tRNAs that read codons beginning with adenine. The complex is probably involved in the transfer of the threonylcarbamoyl moiety of threonylcarbamoyl-AMP (TC-AMP) to the N6 group of A37. CGI121 acts as an allosteric effector that regulates the t(6)A activity of the complex. The EKC/KEOPS complex also promotes both telomere uncapping and telomere elongation. The complex is required for efficient recruitment of transcriptional coactivators. CGI121 is not required for tRNA modification.</text>
</comment>
<organism evidence="9 10">
    <name type="scientific">Zopfia rhizophila CBS 207.26</name>
    <dbReference type="NCBI Taxonomy" id="1314779"/>
    <lineage>
        <taxon>Eukaryota</taxon>
        <taxon>Fungi</taxon>
        <taxon>Dikarya</taxon>
        <taxon>Ascomycota</taxon>
        <taxon>Pezizomycotina</taxon>
        <taxon>Dothideomycetes</taxon>
        <taxon>Dothideomycetes incertae sedis</taxon>
        <taxon>Zopfiaceae</taxon>
        <taxon>Zopfia</taxon>
    </lineage>
</organism>
<proteinExistence type="inferred from homology"/>
<reference evidence="9" key="1">
    <citation type="journal article" date="2020" name="Stud. Mycol.">
        <title>101 Dothideomycetes genomes: a test case for predicting lifestyles and emergence of pathogens.</title>
        <authorList>
            <person name="Haridas S."/>
            <person name="Albert R."/>
            <person name="Binder M."/>
            <person name="Bloem J."/>
            <person name="Labutti K."/>
            <person name="Salamov A."/>
            <person name="Andreopoulos B."/>
            <person name="Baker S."/>
            <person name="Barry K."/>
            <person name="Bills G."/>
            <person name="Bluhm B."/>
            <person name="Cannon C."/>
            <person name="Castanera R."/>
            <person name="Culley D."/>
            <person name="Daum C."/>
            <person name="Ezra D."/>
            <person name="Gonzalez J."/>
            <person name="Henrissat B."/>
            <person name="Kuo A."/>
            <person name="Liang C."/>
            <person name="Lipzen A."/>
            <person name="Lutzoni F."/>
            <person name="Magnuson J."/>
            <person name="Mondo S."/>
            <person name="Nolan M."/>
            <person name="Ohm R."/>
            <person name="Pangilinan J."/>
            <person name="Park H.-J."/>
            <person name="Ramirez L."/>
            <person name="Alfaro M."/>
            <person name="Sun H."/>
            <person name="Tritt A."/>
            <person name="Yoshinaga Y."/>
            <person name="Zwiers L.-H."/>
            <person name="Turgeon B."/>
            <person name="Goodwin S."/>
            <person name="Spatafora J."/>
            <person name="Crous P."/>
            <person name="Grigoriev I."/>
        </authorList>
    </citation>
    <scope>NUCLEOTIDE SEQUENCE</scope>
    <source>
        <strain evidence="9">CBS 207.26</strain>
    </source>
</reference>
<sequence length="203" mass="22442">MAAVQTFYLPHYPTYPIYVCMFKDVSNADFLRSQLLEANPKFDYAFLDATMILSLPHLLSASFLALHSHVTHRSKTRTPHSELVFRLHPSNNIGESYKRFGISDSTTYLIAVKIGLGPETTAESVMEHLSENVKGEAVLIGGGGLEIGMWANEAKVRKVYKLENKDAAKKEKNGAVNGVDRAEANQRQEVESVILGMVSLKGS</sequence>
<accession>A0A6A6E4E9</accession>
<evidence type="ECO:0000313" key="10">
    <source>
        <dbReference type="Proteomes" id="UP000800200"/>
    </source>
</evidence>
<dbReference type="Pfam" id="PF08617">
    <property type="entry name" value="CGI-121"/>
    <property type="match status" value="1"/>
</dbReference>
<gene>
    <name evidence="9" type="ORF">K469DRAFT_663873</name>
</gene>
<dbReference type="InterPro" id="IPR013926">
    <property type="entry name" value="CGI121/TPRKB"/>
</dbReference>
<dbReference type="EMBL" id="ML994629">
    <property type="protein sequence ID" value="KAF2186761.1"/>
    <property type="molecule type" value="Genomic_DNA"/>
</dbReference>
<evidence type="ECO:0000256" key="7">
    <source>
        <dbReference type="ARBA" id="ARBA00025043"/>
    </source>
</evidence>
<evidence type="ECO:0000256" key="8">
    <source>
        <dbReference type="RuleBase" id="RU004398"/>
    </source>
</evidence>
<keyword evidence="5" id="KW-0819">tRNA processing</keyword>
<dbReference type="GO" id="GO:0005829">
    <property type="term" value="C:cytosol"/>
    <property type="evidence" value="ECO:0007669"/>
    <property type="project" value="TreeGrafter"/>
</dbReference>
<dbReference type="Proteomes" id="UP000800200">
    <property type="component" value="Unassembled WGS sequence"/>
</dbReference>
<dbReference type="PANTHER" id="PTHR15840">
    <property type="entry name" value="CGI-121 FAMILY MEMBER"/>
    <property type="match status" value="1"/>
</dbReference>
<evidence type="ECO:0000256" key="4">
    <source>
        <dbReference type="ARBA" id="ARBA00016009"/>
    </source>
</evidence>
<protein>
    <recommendedName>
        <fullName evidence="4">EKC/KEOPS complex subunit CGI121</fullName>
    </recommendedName>
    <alternativeName>
        <fullName evidence="3">EKC/KEOPS complex subunit cgi121</fullName>
    </alternativeName>
</protein>
<name>A0A6A6E4E9_9PEZI</name>
<evidence type="ECO:0000313" key="9">
    <source>
        <dbReference type="EMBL" id="KAF2186761.1"/>
    </source>
</evidence>
<dbReference type="GO" id="GO:0005634">
    <property type="term" value="C:nucleus"/>
    <property type="evidence" value="ECO:0007669"/>
    <property type="project" value="UniProtKB-SubCell"/>
</dbReference>
<evidence type="ECO:0000256" key="1">
    <source>
        <dbReference type="ARBA" id="ARBA00004123"/>
    </source>
</evidence>
<dbReference type="GO" id="GO:0000408">
    <property type="term" value="C:EKC/KEOPS complex"/>
    <property type="evidence" value="ECO:0007669"/>
    <property type="project" value="TreeGrafter"/>
</dbReference>
<evidence type="ECO:0000256" key="3">
    <source>
        <dbReference type="ARBA" id="ARBA00015316"/>
    </source>
</evidence>
<dbReference type="PANTHER" id="PTHR15840:SF10">
    <property type="entry name" value="EKC_KEOPS COMPLEX SUBUNIT TPRKB"/>
    <property type="match status" value="1"/>
</dbReference>
<dbReference type="AlphaFoldDB" id="A0A6A6E4E9"/>
<evidence type="ECO:0000256" key="6">
    <source>
        <dbReference type="ARBA" id="ARBA00023242"/>
    </source>
</evidence>